<reference evidence="3 4" key="1">
    <citation type="submission" date="2019-10" db="EMBL/GenBank/DDBJ databases">
        <title>Alcanivorax sp.PA15-N-34 draft genome sequence.</title>
        <authorList>
            <person name="Liao X."/>
            <person name="Shao Z."/>
        </authorList>
    </citation>
    <scope>NUCLEOTIDE SEQUENCE [LARGE SCALE GENOMIC DNA]</scope>
    <source>
        <strain evidence="3 4">PA15-N-34</strain>
    </source>
</reference>
<evidence type="ECO:0000313" key="4">
    <source>
        <dbReference type="Proteomes" id="UP000469421"/>
    </source>
</evidence>
<keyword evidence="1" id="KW-1133">Transmembrane helix</keyword>
<feature type="transmembrane region" description="Helical" evidence="1">
    <location>
        <begin position="269"/>
        <end position="291"/>
    </location>
</feature>
<feature type="signal peptide" evidence="2">
    <location>
        <begin position="1"/>
        <end position="21"/>
    </location>
</feature>
<dbReference type="EMBL" id="WIRE01000004">
    <property type="protein sequence ID" value="MQX54945.1"/>
    <property type="molecule type" value="Genomic_DNA"/>
</dbReference>
<feature type="chain" id="PRO_5026912649" evidence="2">
    <location>
        <begin position="22"/>
        <end position="299"/>
    </location>
</feature>
<name>A0A6N7M0N8_9GAMM</name>
<proteinExistence type="predicted"/>
<dbReference type="InterPro" id="IPR018682">
    <property type="entry name" value="DUF2167_membr"/>
</dbReference>
<protein>
    <submittedName>
        <fullName evidence="3">DUF2167 domain-containing protein</fullName>
    </submittedName>
</protein>
<keyword evidence="4" id="KW-1185">Reference proteome</keyword>
<gene>
    <name evidence="3" type="ORF">GFN93_17005</name>
</gene>
<dbReference type="Pfam" id="PF09935">
    <property type="entry name" value="DUF2167"/>
    <property type="match status" value="1"/>
</dbReference>
<dbReference type="RefSeq" id="WP_153502491.1">
    <property type="nucleotide sequence ID" value="NZ_JBMZXE010000041.1"/>
</dbReference>
<evidence type="ECO:0000256" key="2">
    <source>
        <dbReference type="SAM" id="SignalP"/>
    </source>
</evidence>
<comment type="caution">
    <text evidence="3">The sequence shown here is derived from an EMBL/GenBank/DDBJ whole genome shotgun (WGS) entry which is preliminary data.</text>
</comment>
<organism evidence="3 4">
    <name type="scientific">Alcanivorax sediminis</name>
    <dbReference type="NCBI Taxonomy" id="2663008"/>
    <lineage>
        <taxon>Bacteria</taxon>
        <taxon>Pseudomonadati</taxon>
        <taxon>Pseudomonadota</taxon>
        <taxon>Gammaproteobacteria</taxon>
        <taxon>Oceanospirillales</taxon>
        <taxon>Alcanivoracaceae</taxon>
        <taxon>Alcanivorax</taxon>
    </lineage>
</organism>
<keyword evidence="1" id="KW-0812">Transmembrane</keyword>
<dbReference type="Proteomes" id="UP000469421">
    <property type="component" value="Unassembled WGS sequence"/>
</dbReference>
<evidence type="ECO:0000256" key="1">
    <source>
        <dbReference type="SAM" id="Phobius"/>
    </source>
</evidence>
<accession>A0A6N7M0N8</accession>
<keyword evidence="2" id="KW-0732">Signal</keyword>
<dbReference type="AlphaFoldDB" id="A0A6N7M0N8"/>
<keyword evidence="1" id="KW-0472">Membrane</keyword>
<sequence length="299" mass="33907">MKAWSHLAGCGLLIASTLAIANTDEQPVLSEAEMIQQYQLYVEHLWDNMTPQQGQIFLDESGAVLNVPENFYYLNSTDARTVLEDMWGNPPGEDTLGMLFPSEYRPYDDNAWGVDIAYVEEGHVNDEDADSIDYDDLLSDMQDSLEDENALRREQDYPTIELVGWAETPHYDATQHQLYWAKQLRFEDTEGDTLNYNIRKLGREGFLQLNFIASMESLPEINQRLDQVLAIPSFTEGSRYADYNPDTDHLAAYGIGGLIAGKVLAKTGFFAIALLFLKKFWFVALAGLFGLGKMLFRKK</sequence>
<evidence type="ECO:0000313" key="3">
    <source>
        <dbReference type="EMBL" id="MQX54945.1"/>
    </source>
</evidence>